<feature type="compositionally biased region" description="Basic residues" evidence="1">
    <location>
        <begin position="37"/>
        <end position="49"/>
    </location>
</feature>
<reference evidence="2" key="1">
    <citation type="submission" date="2022-11" db="EMBL/GenBank/DDBJ databases">
        <title>Centuries of genome instability and evolution in soft-shell clam transmissible cancer (bioRxiv).</title>
        <authorList>
            <person name="Hart S.F.M."/>
            <person name="Yonemitsu M.A."/>
            <person name="Giersch R.M."/>
            <person name="Beal B.F."/>
            <person name="Arriagada G."/>
            <person name="Davis B.W."/>
            <person name="Ostrander E.A."/>
            <person name="Goff S.P."/>
            <person name="Metzger M.J."/>
        </authorList>
    </citation>
    <scope>NUCLEOTIDE SEQUENCE</scope>
    <source>
        <strain evidence="2">MELC-2E11</strain>
        <tissue evidence="2">Siphon/mantle</tissue>
    </source>
</reference>
<dbReference type="InterPro" id="IPR016024">
    <property type="entry name" value="ARM-type_fold"/>
</dbReference>
<dbReference type="InterPro" id="IPR011989">
    <property type="entry name" value="ARM-like"/>
</dbReference>
<dbReference type="Pfam" id="PF14868">
    <property type="entry name" value="DUF4487"/>
    <property type="match status" value="1"/>
</dbReference>
<gene>
    <name evidence="2" type="ORF">MAR_034365</name>
</gene>
<name>A0ABY7GF26_MYAAR</name>
<evidence type="ECO:0000256" key="1">
    <source>
        <dbReference type="SAM" id="MobiDB-lite"/>
    </source>
</evidence>
<sequence length="590" mass="65736">MKSETMTDVMVVKLETEDVEEFDPSPAIDLWASSSTRPRRPTFTRRKGIKLAQAEGGDKPVGVEIIDEVEEEEEEEEKEVGEKEAKQTEGEDKQEVGVDLDAARPSGTPMAEDSDNDSAYDSDEDFEMNEKNILRFACGNTLSNSTATATATAGDCLRDSSEIYGDILANVTEPLSTLFKKAHYLQQGFIGLMENGVVDSGSSEQDVQDVAFGLHPTLDPLSISEGCKEDLKRHLVNGIEPLVNLLVTNRTFVNCVLKWKEDLVTDDSMPYTLLLVKVLDSLPKHGGHVELSTGLSVPGNRDLPLYEFICTHTKLLGQFPMDAFPQLWCNVFIPILHNHADKNMLDSAIHSACQGISGFLDKGQNTYSDLLLLHTQLNLLSKLLAHCNEKVHLPVTIETVSHLWLSWEPEMIQEAVCIQCLIKMTESAASVVVILENSVILKILELLTACTKEGNVKMKAHTCRFLQSCRKKTFEPDSKQPQVLSLLANLFHSLLTDNDPAIKYLALQAFTQFAETTPHEGLVPECLADEQALQDNVVAFLSKPSSKRKRCEETPVDDDETFTSSDSRQTYIQRLKHMHCRLNGVIDKWE</sequence>
<evidence type="ECO:0000313" key="3">
    <source>
        <dbReference type="Proteomes" id="UP001164746"/>
    </source>
</evidence>
<organism evidence="2 3">
    <name type="scientific">Mya arenaria</name>
    <name type="common">Soft-shell clam</name>
    <dbReference type="NCBI Taxonomy" id="6604"/>
    <lineage>
        <taxon>Eukaryota</taxon>
        <taxon>Metazoa</taxon>
        <taxon>Spiralia</taxon>
        <taxon>Lophotrochozoa</taxon>
        <taxon>Mollusca</taxon>
        <taxon>Bivalvia</taxon>
        <taxon>Autobranchia</taxon>
        <taxon>Heteroconchia</taxon>
        <taxon>Euheterodonta</taxon>
        <taxon>Imparidentia</taxon>
        <taxon>Neoheterodontei</taxon>
        <taxon>Myida</taxon>
        <taxon>Myoidea</taxon>
        <taxon>Myidae</taxon>
        <taxon>Mya</taxon>
    </lineage>
</organism>
<feature type="compositionally biased region" description="Acidic residues" evidence="1">
    <location>
        <begin position="112"/>
        <end position="123"/>
    </location>
</feature>
<protein>
    <submittedName>
        <fullName evidence="2">CA112-like protein</fullName>
    </submittedName>
</protein>
<dbReference type="PANTHER" id="PTHR16071:SF2">
    <property type="entry name" value="FIGNL1-INTERACTING REGULATOR OF RECOMBINATION AND MITOSIS"/>
    <property type="match status" value="1"/>
</dbReference>
<dbReference type="SUPFAM" id="SSF48371">
    <property type="entry name" value="ARM repeat"/>
    <property type="match status" value="1"/>
</dbReference>
<dbReference type="InterPro" id="IPR027902">
    <property type="entry name" value="DUF4487"/>
</dbReference>
<proteinExistence type="predicted"/>
<dbReference type="Proteomes" id="UP001164746">
    <property type="component" value="Chromosome 17"/>
</dbReference>
<keyword evidence="3" id="KW-1185">Reference proteome</keyword>
<feature type="compositionally biased region" description="Basic and acidic residues" evidence="1">
    <location>
        <begin position="80"/>
        <end position="96"/>
    </location>
</feature>
<accession>A0ABY7GF26</accession>
<dbReference type="Gene3D" id="1.25.10.10">
    <property type="entry name" value="Leucine-rich Repeat Variant"/>
    <property type="match status" value="1"/>
</dbReference>
<evidence type="ECO:0000313" key="2">
    <source>
        <dbReference type="EMBL" id="WAR31823.1"/>
    </source>
</evidence>
<dbReference type="PANTHER" id="PTHR16071">
    <property type="entry name" value="CHROMOSOME 1 OPEN READING FRAME 112"/>
    <property type="match status" value="1"/>
</dbReference>
<feature type="compositionally biased region" description="Acidic residues" evidence="1">
    <location>
        <begin position="65"/>
        <end position="79"/>
    </location>
</feature>
<dbReference type="EMBL" id="CP111028">
    <property type="protein sequence ID" value="WAR31823.1"/>
    <property type="molecule type" value="Genomic_DNA"/>
</dbReference>
<feature type="region of interest" description="Disordered" evidence="1">
    <location>
        <begin position="30"/>
        <end position="123"/>
    </location>
</feature>